<accession>A0A840WRE6</accession>
<protein>
    <submittedName>
        <fullName evidence="1">Uncharacterized protein</fullName>
    </submittedName>
</protein>
<gene>
    <name evidence="1" type="ORF">HNR07_005363</name>
</gene>
<dbReference type="EMBL" id="JACHDO010000001">
    <property type="protein sequence ID" value="MBB5494226.1"/>
    <property type="molecule type" value="Genomic_DNA"/>
</dbReference>
<keyword evidence="2" id="KW-1185">Reference proteome</keyword>
<comment type="caution">
    <text evidence="1">The sequence shown here is derived from an EMBL/GenBank/DDBJ whole genome shotgun (WGS) entry which is preliminary data.</text>
</comment>
<reference evidence="1 2" key="1">
    <citation type="submission" date="2020-08" db="EMBL/GenBank/DDBJ databases">
        <title>Sequencing the genomes of 1000 actinobacteria strains.</title>
        <authorList>
            <person name="Klenk H.-P."/>
        </authorList>
    </citation>
    <scope>NUCLEOTIDE SEQUENCE [LARGE SCALE GENOMIC DNA]</scope>
    <source>
        <strain evidence="1 2">DSM 44598</strain>
    </source>
</reference>
<dbReference type="RefSeq" id="WP_184367376.1">
    <property type="nucleotide sequence ID" value="NZ_BAAAKM010000112.1"/>
</dbReference>
<evidence type="ECO:0000313" key="1">
    <source>
        <dbReference type="EMBL" id="MBB5494226.1"/>
    </source>
</evidence>
<sequence length="247" mass="27828">MTTTLAPFTVELPDHRFDPRWERLPGITVDGSTLTVQPEDYFFRLESTGWRVVDWQTVTDRMLPLEESSDEALEQKALRFIEDHVRITHDPAEVLGIAWKVYSYLFRTEHLPTLDVPGITAEHLRILAEVSTLTALNKVDADGRISVVGPAWFFGDTARVVYDLDEPTVQALDEVFHGGLFNENRRIESIKAHTALGGRLVHGCQSTPSQKGGVVAAYGTPMGRFRDELAQFRDQWIQAVRSYGSTT</sequence>
<dbReference type="Proteomes" id="UP000579647">
    <property type="component" value="Unassembled WGS sequence"/>
</dbReference>
<name>A0A840WRE6_9ACTN</name>
<evidence type="ECO:0000313" key="2">
    <source>
        <dbReference type="Proteomes" id="UP000579647"/>
    </source>
</evidence>
<dbReference type="AlphaFoldDB" id="A0A840WRE6"/>
<proteinExistence type="predicted"/>
<organism evidence="1 2">
    <name type="scientific">Nocardiopsis metallicus</name>
    <dbReference type="NCBI Taxonomy" id="179819"/>
    <lineage>
        <taxon>Bacteria</taxon>
        <taxon>Bacillati</taxon>
        <taxon>Actinomycetota</taxon>
        <taxon>Actinomycetes</taxon>
        <taxon>Streptosporangiales</taxon>
        <taxon>Nocardiopsidaceae</taxon>
        <taxon>Nocardiopsis</taxon>
    </lineage>
</organism>